<evidence type="ECO:0008006" key="3">
    <source>
        <dbReference type="Google" id="ProtNLM"/>
    </source>
</evidence>
<dbReference type="PROSITE" id="PS51257">
    <property type="entry name" value="PROKAR_LIPOPROTEIN"/>
    <property type="match status" value="1"/>
</dbReference>
<sequence length="324" mass="36265">MRKPLYWCLFVAAVFLIACGGKKKKKMTGDEAVNIEEFMDAYPTLSLPFVYGDTSFPTRENDSLRIAPEVLHQFIPDSITLKIFGNRAHPAYYPVGAVQAGKGTFYLLTRGIDRDRKVLLITAHNEKKQFIAGIPVIKLTPNTNVSISVTIDARLNINKDLTQKLPNDIEISGHDVFVLNEAARNFSLIMTDSLGDGFTELINPIDTLARKQKYSGDYGDNKMNLISIRDGQREGRMRFFIHLEKNNKECVGELKGDAVFASPTVAEYRQGGDPCVLRFIFENDRVSLEEVEGCGSRLGALQCSFNGEYLKKKEKKKATAPRGK</sequence>
<organism evidence="1 2">
    <name type="scientific">Niabella pedocola</name>
    <dbReference type="NCBI Taxonomy" id="1752077"/>
    <lineage>
        <taxon>Bacteria</taxon>
        <taxon>Pseudomonadati</taxon>
        <taxon>Bacteroidota</taxon>
        <taxon>Chitinophagia</taxon>
        <taxon>Chitinophagales</taxon>
        <taxon>Chitinophagaceae</taxon>
        <taxon>Niabella</taxon>
    </lineage>
</organism>
<evidence type="ECO:0000313" key="2">
    <source>
        <dbReference type="Proteomes" id="UP001199816"/>
    </source>
</evidence>
<dbReference type="Proteomes" id="UP001199816">
    <property type="component" value="Unassembled WGS sequence"/>
</dbReference>
<evidence type="ECO:0000313" key="1">
    <source>
        <dbReference type="EMBL" id="MCD2421181.1"/>
    </source>
</evidence>
<name>A0ABS8PJB6_9BACT</name>
<protein>
    <recommendedName>
        <fullName evidence="3">Lipoprotein</fullName>
    </recommendedName>
</protein>
<accession>A0ABS8PJB6</accession>
<gene>
    <name evidence="1" type="ORF">LQ567_00295</name>
</gene>
<proteinExistence type="predicted"/>
<dbReference type="RefSeq" id="WP_231001977.1">
    <property type="nucleotide sequence ID" value="NZ_JAJNEC010000001.1"/>
</dbReference>
<comment type="caution">
    <text evidence="1">The sequence shown here is derived from an EMBL/GenBank/DDBJ whole genome shotgun (WGS) entry which is preliminary data.</text>
</comment>
<keyword evidence="2" id="KW-1185">Reference proteome</keyword>
<reference evidence="1 2" key="1">
    <citation type="submission" date="2021-11" db="EMBL/GenBank/DDBJ databases">
        <title>Genomic of Niabella pedocola.</title>
        <authorList>
            <person name="Wu T."/>
        </authorList>
    </citation>
    <scope>NUCLEOTIDE SEQUENCE [LARGE SCALE GENOMIC DNA]</scope>
    <source>
        <strain evidence="1 2">JCM 31011</strain>
    </source>
</reference>
<dbReference type="EMBL" id="JAJNEC010000001">
    <property type="protein sequence ID" value="MCD2421181.1"/>
    <property type="molecule type" value="Genomic_DNA"/>
</dbReference>